<evidence type="ECO:0000313" key="3">
    <source>
        <dbReference type="EMBL" id="KAF5846882.1"/>
    </source>
</evidence>
<feature type="region of interest" description="Disordered" evidence="2">
    <location>
        <begin position="141"/>
        <end position="167"/>
    </location>
</feature>
<feature type="region of interest" description="Disordered" evidence="2">
    <location>
        <begin position="1"/>
        <end position="25"/>
    </location>
</feature>
<keyword evidence="1" id="KW-0175">Coiled coil</keyword>
<comment type="caution">
    <text evidence="3">The sequence shown here is derived from an EMBL/GenBank/DDBJ whole genome shotgun (WGS) entry which is preliminary data.</text>
</comment>
<proteinExistence type="predicted"/>
<name>A0A8H5ZCQ5_COCSA</name>
<gene>
    <name evidence="3" type="ORF">GGP41_003176</name>
</gene>
<reference evidence="3" key="1">
    <citation type="submission" date="2019-11" db="EMBL/GenBank/DDBJ databases">
        <title>Bipolaris sorokiniana Genome sequencing.</title>
        <authorList>
            <person name="Wang H."/>
        </authorList>
    </citation>
    <scope>NUCLEOTIDE SEQUENCE</scope>
</reference>
<evidence type="ECO:0000256" key="2">
    <source>
        <dbReference type="SAM" id="MobiDB-lite"/>
    </source>
</evidence>
<accession>A0A8H5ZCQ5</accession>
<sequence>MISSDGDTETEKKTNKAQSTRPLRAVLDDAKARIQQLKDQGEKAQRDLLAEQEKAKTLQTEKDGLTSQLTTTKAEQQSFIKEMVVTEERMDLKNQVQHLTTQNADLTTRLKHLATEKEEITSKNTLLRTENIFLRDETQRLKSSVNAAPPPTPQSTSTSTLLPASPAPSSIVFTEEDVKLDNLMWCTRNMVLGEFGEFGVTVRRLREWMEEDEQQQGTKKQKQRVGAGG</sequence>
<feature type="compositionally biased region" description="Low complexity" evidence="2">
    <location>
        <begin position="154"/>
        <end position="167"/>
    </location>
</feature>
<organism evidence="3 4">
    <name type="scientific">Cochliobolus sativus</name>
    <name type="common">Common root rot and spot blotch fungus</name>
    <name type="synonym">Bipolaris sorokiniana</name>
    <dbReference type="NCBI Taxonomy" id="45130"/>
    <lineage>
        <taxon>Eukaryota</taxon>
        <taxon>Fungi</taxon>
        <taxon>Dikarya</taxon>
        <taxon>Ascomycota</taxon>
        <taxon>Pezizomycotina</taxon>
        <taxon>Dothideomycetes</taxon>
        <taxon>Pleosporomycetidae</taxon>
        <taxon>Pleosporales</taxon>
        <taxon>Pleosporineae</taxon>
        <taxon>Pleosporaceae</taxon>
        <taxon>Bipolaris</taxon>
    </lineage>
</organism>
<protein>
    <submittedName>
        <fullName evidence="3">Uncharacterized protein</fullName>
    </submittedName>
</protein>
<dbReference type="EMBL" id="WNKQ01000014">
    <property type="protein sequence ID" value="KAF5846882.1"/>
    <property type="molecule type" value="Genomic_DNA"/>
</dbReference>
<evidence type="ECO:0000313" key="4">
    <source>
        <dbReference type="Proteomes" id="UP000624244"/>
    </source>
</evidence>
<dbReference type="AlphaFoldDB" id="A0A8H5ZCQ5"/>
<feature type="coiled-coil region" evidence="1">
    <location>
        <begin position="27"/>
        <end position="123"/>
    </location>
</feature>
<dbReference type="Proteomes" id="UP000624244">
    <property type="component" value="Unassembled WGS sequence"/>
</dbReference>
<feature type="region of interest" description="Disordered" evidence="2">
    <location>
        <begin position="210"/>
        <end position="229"/>
    </location>
</feature>
<evidence type="ECO:0000256" key="1">
    <source>
        <dbReference type="SAM" id="Coils"/>
    </source>
</evidence>